<dbReference type="CDD" id="cd02440">
    <property type="entry name" value="AdoMet_MTases"/>
    <property type="match status" value="1"/>
</dbReference>
<dbReference type="InterPro" id="IPR051038">
    <property type="entry name" value="RMT2/GAMT_Mtase"/>
</dbReference>
<dbReference type="InParanoid" id="A0A1Y2FZU6"/>
<name>A0A1Y2FZU6_9BASI</name>
<dbReference type="SUPFAM" id="SSF53335">
    <property type="entry name" value="S-adenosyl-L-methionine-dependent methyltransferases"/>
    <property type="match status" value="1"/>
</dbReference>
<keyword evidence="2 7" id="KW-0808">Transferase</keyword>
<evidence type="ECO:0000313" key="8">
    <source>
        <dbReference type="Proteomes" id="UP000193467"/>
    </source>
</evidence>
<evidence type="ECO:0000256" key="1">
    <source>
        <dbReference type="ARBA" id="ARBA00022603"/>
    </source>
</evidence>
<gene>
    <name evidence="7" type="ORF">BCR35DRAFT_263712</name>
</gene>
<keyword evidence="8" id="KW-1185">Reference proteome</keyword>
<dbReference type="PROSITE" id="PS50088">
    <property type="entry name" value="ANK_REPEAT"/>
    <property type="match status" value="1"/>
</dbReference>
<dbReference type="AlphaFoldDB" id="A0A1Y2FZU6"/>
<keyword evidence="3" id="KW-0949">S-adenosyl-L-methionine</keyword>
<dbReference type="InterPro" id="IPR002110">
    <property type="entry name" value="Ankyrin_rpt"/>
</dbReference>
<dbReference type="GO" id="GO:0005737">
    <property type="term" value="C:cytoplasm"/>
    <property type="evidence" value="ECO:0007669"/>
    <property type="project" value="TreeGrafter"/>
</dbReference>
<feature type="domain" description="RMT2" evidence="6">
    <location>
        <begin position="136"/>
        <end position="378"/>
    </location>
</feature>
<evidence type="ECO:0000259" key="6">
    <source>
        <dbReference type="PROSITE" id="PS51559"/>
    </source>
</evidence>
<dbReference type="Proteomes" id="UP000193467">
    <property type="component" value="Unassembled WGS sequence"/>
</dbReference>
<dbReference type="InterPro" id="IPR036770">
    <property type="entry name" value="Ankyrin_rpt-contain_sf"/>
</dbReference>
<reference evidence="7 8" key="1">
    <citation type="submission" date="2016-07" db="EMBL/GenBank/DDBJ databases">
        <title>Pervasive Adenine N6-methylation of Active Genes in Fungi.</title>
        <authorList>
            <consortium name="DOE Joint Genome Institute"/>
            <person name="Mondo S.J."/>
            <person name="Dannebaum R.O."/>
            <person name="Kuo R.C."/>
            <person name="Labutti K."/>
            <person name="Haridas S."/>
            <person name="Kuo A."/>
            <person name="Salamov A."/>
            <person name="Ahrendt S.R."/>
            <person name="Lipzen A."/>
            <person name="Sullivan W."/>
            <person name="Andreopoulos W.B."/>
            <person name="Clum A."/>
            <person name="Lindquist E."/>
            <person name="Daum C."/>
            <person name="Ramamoorthy G.K."/>
            <person name="Gryganskyi A."/>
            <person name="Culley D."/>
            <person name="Magnuson J.K."/>
            <person name="James T.Y."/>
            <person name="O'Malley M.A."/>
            <person name="Stajich J.E."/>
            <person name="Spatafora J.W."/>
            <person name="Visel A."/>
            <person name="Grigoriev I.V."/>
        </authorList>
    </citation>
    <scope>NUCLEOTIDE SEQUENCE [LARGE SCALE GENOMIC DNA]</scope>
    <source>
        <strain evidence="7 8">62-1032</strain>
    </source>
</reference>
<proteinExistence type="predicted"/>
<feature type="region of interest" description="Disordered" evidence="5">
    <location>
        <begin position="115"/>
        <end position="136"/>
    </location>
</feature>
<dbReference type="InterPro" id="IPR029063">
    <property type="entry name" value="SAM-dependent_MTases_sf"/>
</dbReference>
<dbReference type="GO" id="GO:0019702">
    <property type="term" value="F:protein arginine N5-methyltransferase activity"/>
    <property type="evidence" value="ECO:0007669"/>
    <property type="project" value="TreeGrafter"/>
</dbReference>
<dbReference type="Gene3D" id="3.40.50.150">
    <property type="entry name" value="Vaccinia Virus protein VP39"/>
    <property type="match status" value="1"/>
</dbReference>
<dbReference type="Pfam" id="PF12796">
    <property type="entry name" value="Ank_2"/>
    <property type="match status" value="1"/>
</dbReference>
<dbReference type="PROSITE" id="PS51559">
    <property type="entry name" value="SAM_RMT2"/>
    <property type="match status" value="1"/>
</dbReference>
<comment type="caution">
    <text evidence="7">The sequence shown here is derived from an EMBL/GenBank/DDBJ whole genome shotgun (WGS) entry which is preliminary data.</text>
</comment>
<dbReference type="PROSITE" id="PS50297">
    <property type="entry name" value="ANK_REP_REGION"/>
    <property type="match status" value="1"/>
</dbReference>
<keyword evidence="1 7" id="KW-0489">Methyltransferase</keyword>
<dbReference type="PANTHER" id="PTHR32379">
    <property type="entry name" value="GUANIDINOACETATE N-METHYLTRANSFERASE"/>
    <property type="match status" value="1"/>
</dbReference>
<sequence>MDYSAEALGYALQLIEAAAEDDFEKVKVLVGEIKADAWVQDAQGWTALHAAASVGNVAMCKYLLRSGNAVWQIVDNLGCTAGDIAFSLNEAAVYDFLLGEGVRAEMLRAAMEAAAASEEEEEEEEIDEDGDVKPKLSTASDNATFLASKLKFTKDSSGQEIAVDEEGNGVMMGWEREIMRVSAERLCEPFTARRKGVKDSEEELNVVNVGFGLGIIDSYLQEFSPTQHLIIEPHPDVLAHARSIGFFDKPGVRFYEGTWRQYLKDLEDEKEEYVGFDAIYFDTYSEHYSDLHAFFDVLPNLLRSPESRFSFFHGLGATSRLLYDVYTSVSELHLKDIGLTTEWGDVDIGNAVGTWEGVDRKYWGEVGPYRLPLCKLEF</sequence>
<evidence type="ECO:0000256" key="3">
    <source>
        <dbReference type="ARBA" id="ARBA00022691"/>
    </source>
</evidence>
<evidence type="ECO:0000256" key="4">
    <source>
        <dbReference type="PROSITE-ProRule" id="PRU00023"/>
    </source>
</evidence>
<protein>
    <submittedName>
        <fullName evidence="7">S-adenosyl-L-methionine-dependent methyltransferase</fullName>
    </submittedName>
</protein>
<evidence type="ECO:0000313" key="7">
    <source>
        <dbReference type="EMBL" id="ORY88145.1"/>
    </source>
</evidence>
<dbReference type="PANTHER" id="PTHR32379:SF1">
    <property type="entry name" value="GUANIDINOACETATE N-METHYLTRANSFERASE"/>
    <property type="match status" value="1"/>
</dbReference>
<evidence type="ECO:0000256" key="5">
    <source>
        <dbReference type="SAM" id="MobiDB-lite"/>
    </source>
</evidence>
<dbReference type="FunCoup" id="A0A1Y2FZU6">
    <property type="interactions" value="306"/>
</dbReference>
<dbReference type="STRING" id="106004.A0A1Y2FZU6"/>
<evidence type="ECO:0000256" key="2">
    <source>
        <dbReference type="ARBA" id="ARBA00022679"/>
    </source>
</evidence>
<dbReference type="Gene3D" id="1.25.40.20">
    <property type="entry name" value="Ankyrin repeat-containing domain"/>
    <property type="match status" value="1"/>
</dbReference>
<feature type="repeat" description="ANK" evidence="4">
    <location>
        <begin position="43"/>
        <end position="67"/>
    </location>
</feature>
<dbReference type="OrthoDB" id="19014at2759"/>
<accession>A0A1Y2FZU6</accession>
<dbReference type="GO" id="GO:0005634">
    <property type="term" value="C:nucleus"/>
    <property type="evidence" value="ECO:0007669"/>
    <property type="project" value="TreeGrafter"/>
</dbReference>
<dbReference type="SUPFAM" id="SSF48403">
    <property type="entry name" value="Ankyrin repeat"/>
    <property type="match status" value="1"/>
</dbReference>
<keyword evidence="4" id="KW-0040">ANK repeat</keyword>
<feature type="compositionally biased region" description="Acidic residues" evidence="5">
    <location>
        <begin position="117"/>
        <end position="130"/>
    </location>
</feature>
<organism evidence="7 8">
    <name type="scientific">Leucosporidium creatinivorum</name>
    <dbReference type="NCBI Taxonomy" id="106004"/>
    <lineage>
        <taxon>Eukaryota</taxon>
        <taxon>Fungi</taxon>
        <taxon>Dikarya</taxon>
        <taxon>Basidiomycota</taxon>
        <taxon>Pucciniomycotina</taxon>
        <taxon>Microbotryomycetes</taxon>
        <taxon>Leucosporidiales</taxon>
        <taxon>Leucosporidium</taxon>
    </lineage>
</organism>
<dbReference type="GO" id="GO:0032259">
    <property type="term" value="P:methylation"/>
    <property type="evidence" value="ECO:0007669"/>
    <property type="project" value="UniProtKB-KW"/>
</dbReference>
<dbReference type="InterPro" id="IPR026480">
    <property type="entry name" value="RMT2_dom"/>
</dbReference>
<dbReference type="EMBL" id="MCGR01000012">
    <property type="protein sequence ID" value="ORY88145.1"/>
    <property type="molecule type" value="Genomic_DNA"/>
</dbReference>